<dbReference type="InterPro" id="IPR025665">
    <property type="entry name" value="Beta-barrel_OMP_2"/>
</dbReference>
<dbReference type="EMBL" id="BMFQ01000004">
    <property type="protein sequence ID" value="GGG59576.1"/>
    <property type="molecule type" value="Genomic_DNA"/>
</dbReference>
<dbReference type="AlphaFoldDB" id="A0A917GWM3"/>
<gene>
    <name evidence="2" type="ORF">GCM10010976_32920</name>
</gene>
<comment type="caution">
    <text evidence="2">The sequence shown here is derived from an EMBL/GenBank/DDBJ whole genome shotgun (WGS) entry which is preliminary data.</text>
</comment>
<name>A0A917GWM3_9FLAO</name>
<evidence type="ECO:0000313" key="2">
    <source>
        <dbReference type="EMBL" id="GGG59576.1"/>
    </source>
</evidence>
<organism evidence="2 3">
    <name type="scientific">Bizionia arctica</name>
    <dbReference type="NCBI Taxonomy" id="1495645"/>
    <lineage>
        <taxon>Bacteria</taxon>
        <taxon>Pseudomonadati</taxon>
        <taxon>Bacteroidota</taxon>
        <taxon>Flavobacteriia</taxon>
        <taxon>Flavobacteriales</taxon>
        <taxon>Flavobacteriaceae</taxon>
        <taxon>Bizionia</taxon>
    </lineage>
</organism>
<dbReference type="Pfam" id="PF13568">
    <property type="entry name" value="OMP_b-brl_2"/>
    <property type="match status" value="1"/>
</dbReference>
<reference evidence="2" key="1">
    <citation type="journal article" date="2014" name="Int. J. Syst. Evol. Microbiol.">
        <title>Complete genome sequence of Corynebacterium casei LMG S-19264T (=DSM 44701T), isolated from a smear-ripened cheese.</title>
        <authorList>
            <consortium name="US DOE Joint Genome Institute (JGI-PGF)"/>
            <person name="Walter F."/>
            <person name="Albersmeier A."/>
            <person name="Kalinowski J."/>
            <person name="Ruckert C."/>
        </authorList>
    </citation>
    <scope>NUCLEOTIDE SEQUENCE</scope>
    <source>
        <strain evidence="2">CGMCC 1.12751</strain>
    </source>
</reference>
<dbReference type="Proteomes" id="UP000625976">
    <property type="component" value="Unassembled WGS sequence"/>
</dbReference>
<proteinExistence type="predicted"/>
<feature type="domain" description="Outer membrane protein beta-barrel" evidence="1">
    <location>
        <begin position="12"/>
        <end position="186"/>
    </location>
</feature>
<evidence type="ECO:0000259" key="1">
    <source>
        <dbReference type="Pfam" id="PF13568"/>
    </source>
</evidence>
<reference evidence="2" key="2">
    <citation type="submission" date="2020-09" db="EMBL/GenBank/DDBJ databases">
        <authorList>
            <person name="Sun Q."/>
            <person name="Zhou Y."/>
        </authorList>
    </citation>
    <scope>NUCLEOTIDE SEQUENCE</scope>
    <source>
        <strain evidence="2">CGMCC 1.12751</strain>
    </source>
</reference>
<accession>A0A917GWM3</accession>
<evidence type="ECO:0000313" key="3">
    <source>
        <dbReference type="Proteomes" id="UP000625976"/>
    </source>
</evidence>
<protein>
    <recommendedName>
        <fullName evidence="1">Outer membrane protein beta-barrel domain-containing protein</fullName>
    </recommendedName>
</protein>
<sequence length="231" mass="25507">MIFGDKLNSPDLEFGIEGGVNWPSISGLDASNRFSTFNLGFYFDFTVKEKFHIYTGVLVKSKLGVNELSESDLEAAGVDLITPDGTYVDSEGIYSQKINYFLVPVFARYMITKNVFVEAGPEFGLRYKAWVEYDNDGDHIDTTIKQYNKNSINPIEAGVGAGAGYKMDKIGGMSFAVKYFQGFVNVYKGNSSTKNNSLFLAVTLPIGAKKSLKERESKEAVKIPTTSDLKS</sequence>
<keyword evidence="3" id="KW-1185">Reference proteome</keyword>